<dbReference type="eggNOG" id="COG3103">
    <property type="taxonomic scope" value="Bacteria"/>
</dbReference>
<dbReference type="PANTHER" id="PTHR43308:SF5">
    <property type="entry name" value="S-LAYER PROTEIN _ PEPTIDOGLYCAN ENDO-BETA-N-ACETYLGLUCOSAMINIDASE"/>
    <property type="match status" value="1"/>
</dbReference>
<reference evidence="5" key="1">
    <citation type="submission" date="2009-10" db="EMBL/GenBank/DDBJ databases">
        <title>Complete sequence of Bacillus selenitireducens MLS10.</title>
        <authorList>
            <consortium name="US DOE Joint Genome Institute"/>
            <person name="Lucas S."/>
            <person name="Copeland A."/>
            <person name="Lapidus A."/>
            <person name="Glavina del Rio T."/>
            <person name="Dalin E."/>
            <person name="Tice H."/>
            <person name="Bruce D."/>
            <person name="Goodwin L."/>
            <person name="Pitluck S."/>
            <person name="Sims D."/>
            <person name="Brettin T."/>
            <person name="Detter J.C."/>
            <person name="Han C."/>
            <person name="Larimer F."/>
            <person name="Land M."/>
            <person name="Hauser L."/>
            <person name="Kyrpides N."/>
            <person name="Ovchinnikova G."/>
            <person name="Stolz J."/>
        </authorList>
    </citation>
    <scope>NUCLEOTIDE SEQUENCE [LARGE SCALE GENOMIC DNA]</scope>
    <source>
        <strain evidence="5">MLS10</strain>
    </source>
</reference>
<protein>
    <submittedName>
        <fullName evidence="5">S-layer domain protein</fullName>
    </submittedName>
</protein>
<dbReference type="OrthoDB" id="2776339at2"/>
<dbReference type="HOGENOM" id="CLU_1358189_0_0_9"/>
<evidence type="ECO:0000256" key="3">
    <source>
        <dbReference type="SAM" id="SignalP"/>
    </source>
</evidence>
<evidence type="ECO:0000313" key="5">
    <source>
        <dbReference type="EMBL" id="ADH98513.1"/>
    </source>
</evidence>
<keyword evidence="1 3" id="KW-0732">Signal</keyword>
<dbReference type="PANTHER" id="PTHR43308">
    <property type="entry name" value="OUTER MEMBRANE PROTEIN ALPHA-RELATED"/>
    <property type="match status" value="1"/>
</dbReference>
<accession>D6Y0C2</accession>
<evidence type="ECO:0000256" key="1">
    <source>
        <dbReference type="ARBA" id="ARBA00022729"/>
    </source>
</evidence>
<dbReference type="InterPro" id="IPR001119">
    <property type="entry name" value="SLH_dom"/>
</dbReference>
<feature type="domain" description="SLH" evidence="4">
    <location>
        <begin position="93"/>
        <end position="156"/>
    </location>
</feature>
<evidence type="ECO:0000256" key="2">
    <source>
        <dbReference type="SAM" id="MobiDB-lite"/>
    </source>
</evidence>
<feature type="signal peptide" evidence="3">
    <location>
        <begin position="1"/>
        <end position="25"/>
    </location>
</feature>
<dbReference type="STRING" id="439292.Bsel_0992"/>
<dbReference type="Proteomes" id="UP000000271">
    <property type="component" value="Chromosome"/>
</dbReference>
<dbReference type="RefSeq" id="WP_013171938.1">
    <property type="nucleotide sequence ID" value="NC_014219.1"/>
</dbReference>
<proteinExistence type="predicted"/>
<feature type="domain" description="SLH" evidence="4">
    <location>
        <begin position="28"/>
        <end position="91"/>
    </location>
</feature>
<name>D6Y0C2_BACIE</name>
<evidence type="ECO:0000313" key="6">
    <source>
        <dbReference type="Proteomes" id="UP000000271"/>
    </source>
</evidence>
<keyword evidence="6" id="KW-1185">Reference proteome</keyword>
<evidence type="ECO:0000259" key="4">
    <source>
        <dbReference type="PROSITE" id="PS51272"/>
    </source>
</evidence>
<feature type="region of interest" description="Disordered" evidence="2">
    <location>
        <begin position="203"/>
        <end position="224"/>
    </location>
</feature>
<feature type="chain" id="PRO_5003090776" evidence="3">
    <location>
        <begin position="26"/>
        <end position="229"/>
    </location>
</feature>
<sequence>MRRKALLMVMLLVGAIFAGSIAVMANNGSDDFPDLPRDHRVGPAVYALVDQEIISGFPDGTFRFQDNITRGDAAVMIARALSYEDLNNPNVTFEDPFVDIPTTDRYFNAANWLKEQQITGGYPDGTFAPRDTITRAEMAVILSRAFALEKTSDTYSFSDRGGSTQDFVQALYDQGITEGIGGGRFGSDDNITRGDFSVFVHRSMGSGDVTPPEDDDAEEPEEFRVVDIY</sequence>
<gene>
    <name evidence="5" type="ordered locus">Bsel_0992</name>
</gene>
<organism evidence="5 6">
    <name type="scientific">Bacillus selenitireducens (strain ATCC 700615 / DSM 15326 / MLS10)</name>
    <dbReference type="NCBI Taxonomy" id="439292"/>
    <lineage>
        <taxon>Bacteria</taxon>
        <taxon>Bacillati</taxon>
        <taxon>Bacillota</taxon>
        <taxon>Bacilli</taxon>
        <taxon>Bacillales</taxon>
        <taxon>Bacillaceae</taxon>
        <taxon>Salisediminibacterium</taxon>
    </lineage>
</organism>
<dbReference type="Pfam" id="PF00395">
    <property type="entry name" value="SLH"/>
    <property type="match status" value="3"/>
</dbReference>
<feature type="compositionally biased region" description="Acidic residues" evidence="2">
    <location>
        <begin position="211"/>
        <end position="221"/>
    </location>
</feature>
<dbReference type="AlphaFoldDB" id="D6Y0C2"/>
<dbReference type="PROSITE" id="PS51272">
    <property type="entry name" value="SLH"/>
    <property type="match status" value="2"/>
</dbReference>
<dbReference type="EMBL" id="CP001791">
    <property type="protein sequence ID" value="ADH98513.1"/>
    <property type="molecule type" value="Genomic_DNA"/>
</dbReference>
<dbReference type="InterPro" id="IPR051465">
    <property type="entry name" value="Cell_Envelope_Struct_Comp"/>
</dbReference>
<dbReference type="KEGG" id="bse:Bsel_0992"/>